<sequence length="279" mass="32038">MTGLLLIVFSAFMHSLWNILLKKSYNKYLFNYQMHFLNFCLMTIIYITFFSDKLYFDLNAVVFAFLSALFFTGYHLFLSTSYRYSDASLVYPITTSSPIWVTLWAVLFLNEKVTFFGLSGILITILGVLVMHSSRNSVGKLDAGVMYALISAFFYSIGAVIDKVGVETENFILYVYLLTMFMTFFMYLYSAKKFTNHFSHFKSNFLLLLSGSLVLCMSFFIYRVGLLLVQVSYATAIRQVNVLFGVLLGVIFLKEKFSVKRLVGSIIIFMGILIIRENL</sequence>
<reference evidence="3 4" key="1">
    <citation type="journal article" date="2018" name="Nat. Biotechnol.">
        <title>A standardized bacterial taxonomy based on genome phylogeny substantially revises the tree of life.</title>
        <authorList>
            <person name="Parks D.H."/>
            <person name="Chuvochina M."/>
            <person name="Waite D.W."/>
            <person name="Rinke C."/>
            <person name="Skarshewski A."/>
            <person name="Chaumeil P.A."/>
            <person name="Hugenholtz P."/>
        </authorList>
    </citation>
    <scope>NUCLEOTIDE SEQUENCE [LARGE SCALE GENOMIC DNA]</scope>
    <source>
        <strain evidence="3">UBA8672</strain>
    </source>
</reference>
<dbReference type="SUPFAM" id="SSF103481">
    <property type="entry name" value="Multidrug resistance efflux transporter EmrE"/>
    <property type="match status" value="2"/>
</dbReference>
<gene>
    <name evidence="3" type="ORF">DHM44_04905</name>
</gene>
<accession>A0A3D5QB92</accession>
<organism evidence="3 4">
    <name type="scientific">Flexistipes sinusarabici</name>
    <dbReference type="NCBI Taxonomy" id="2352"/>
    <lineage>
        <taxon>Bacteria</taxon>
        <taxon>Pseudomonadati</taxon>
        <taxon>Deferribacterota</taxon>
        <taxon>Deferribacteres</taxon>
        <taxon>Deferribacterales</taxon>
        <taxon>Flexistipitaceae</taxon>
        <taxon>Flexistipes</taxon>
    </lineage>
</organism>
<comment type="caution">
    <text evidence="3">The sequence shown here is derived from an EMBL/GenBank/DDBJ whole genome shotgun (WGS) entry which is preliminary data.</text>
</comment>
<keyword evidence="1" id="KW-1133">Transmembrane helix</keyword>
<dbReference type="InterPro" id="IPR037185">
    <property type="entry name" value="EmrE-like"/>
</dbReference>
<proteinExistence type="predicted"/>
<feature type="transmembrane region" description="Helical" evidence="1">
    <location>
        <begin position="173"/>
        <end position="191"/>
    </location>
</feature>
<evidence type="ECO:0000259" key="2">
    <source>
        <dbReference type="Pfam" id="PF00892"/>
    </source>
</evidence>
<dbReference type="PANTHER" id="PTHR22911:SF137">
    <property type="entry name" value="SOLUTE CARRIER FAMILY 35 MEMBER G2-RELATED"/>
    <property type="match status" value="1"/>
</dbReference>
<feature type="transmembrane region" description="Helical" evidence="1">
    <location>
        <begin position="55"/>
        <end position="77"/>
    </location>
</feature>
<evidence type="ECO:0000256" key="1">
    <source>
        <dbReference type="SAM" id="Phobius"/>
    </source>
</evidence>
<feature type="transmembrane region" description="Helical" evidence="1">
    <location>
        <begin position="259"/>
        <end position="276"/>
    </location>
</feature>
<feature type="transmembrane region" description="Helical" evidence="1">
    <location>
        <begin position="143"/>
        <end position="161"/>
    </location>
</feature>
<evidence type="ECO:0000313" key="4">
    <source>
        <dbReference type="Proteomes" id="UP000262325"/>
    </source>
</evidence>
<name>A0A3D5QB92_FLESI</name>
<dbReference type="AlphaFoldDB" id="A0A3D5QB92"/>
<dbReference type="PANTHER" id="PTHR22911">
    <property type="entry name" value="ACYL-MALONYL CONDENSING ENZYME-RELATED"/>
    <property type="match status" value="1"/>
</dbReference>
<feature type="transmembrane region" description="Helical" evidence="1">
    <location>
        <begin position="231"/>
        <end position="252"/>
    </location>
</feature>
<feature type="domain" description="EamA" evidence="2">
    <location>
        <begin position="2"/>
        <end position="131"/>
    </location>
</feature>
<feature type="transmembrane region" description="Helical" evidence="1">
    <location>
        <begin position="203"/>
        <end position="225"/>
    </location>
</feature>
<feature type="transmembrane region" description="Helical" evidence="1">
    <location>
        <begin position="89"/>
        <end position="107"/>
    </location>
</feature>
<feature type="transmembrane region" description="Helical" evidence="1">
    <location>
        <begin position="113"/>
        <end position="131"/>
    </location>
</feature>
<dbReference type="InterPro" id="IPR000620">
    <property type="entry name" value="EamA_dom"/>
</dbReference>
<dbReference type="EMBL" id="DPPF01000095">
    <property type="protein sequence ID" value="HCW93003.1"/>
    <property type="molecule type" value="Genomic_DNA"/>
</dbReference>
<protein>
    <submittedName>
        <fullName evidence="3">EamA family transporter</fullName>
    </submittedName>
</protein>
<feature type="domain" description="EamA" evidence="2">
    <location>
        <begin position="144"/>
        <end position="275"/>
    </location>
</feature>
<keyword evidence="1" id="KW-0812">Transmembrane</keyword>
<keyword evidence="1" id="KW-0472">Membrane</keyword>
<dbReference type="GO" id="GO:0016020">
    <property type="term" value="C:membrane"/>
    <property type="evidence" value="ECO:0007669"/>
    <property type="project" value="InterPro"/>
</dbReference>
<dbReference type="Pfam" id="PF00892">
    <property type="entry name" value="EamA"/>
    <property type="match status" value="2"/>
</dbReference>
<dbReference type="Gene3D" id="1.10.3730.20">
    <property type="match status" value="2"/>
</dbReference>
<feature type="transmembrane region" description="Helical" evidence="1">
    <location>
        <begin position="28"/>
        <end position="49"/>
    </location>
</feature>
<dbReference type="Proteomes" id="UP000262325">
    <property type="component" value="Unassembled WGS sequence"/>
</dbReference>
<feature type="transmembrane region" description="Helical" evidence="1">
    <location>
        <begin position="6"/>
        <end position="21"/>
    </location>
</feature>
<evidence type="ECO:0000313" key="3">
    <source>
        <dbReference type="EMBL" id="HCW93003.1"/>
    </source>
</evidence>